<evidence type="ECO:0000259" key="5">
    <source>
        <dbReference type="Pfam" id="PF00703"/>
    </source>
</evidence>
<evidence type="ECO:0000256" key="1">
    <source>
        <dbReference type="ARBA" id="ARBA00007401"/>
    </source>
</evidence>
<dbReference type="InterPro" id="IPR006104">
    <property type="entry name" value="Glyco_hydro_2_N"/>
</dbReference>
<dbReference type="PANTHER" id="PTHR42732">
    <property type="entry name" value="BETA-GALACTOSIDASE"/>
    <property type="match status" value="1"/>
</dbReference>
<evidence type="ECO:0000259" key="7">
    <source>
        <dbReference type="Pfam" id="PF02837"/>
    </source>
</evidence>
<proteinExistence type="inferred from homology"/>
<dbReference type="InterPro" id="IPR008979">
    <property type="entry name" value="Galactose-bd-like_sf"/>
</dbReference>
<feature type="signal peptide" evidence="4">
    <location>
        <begin position="1"/>
        <end position="19"/>
    </location>
</feature>
<feature type="domain" description="Glycoside hydrolase family 2" evidence="9">
    <location>
        <begin position="697"/>
        <end position="799"/>
    </location>
</feature>
<dbReference type="InterPro" id="IPR036156">
    <property type="entry name" value="Beta-gal/glucu_dom_sf"/>
</dbReference>
<dbReference type="RefSeq" id="WP_196281025.1">
    <property type="nucleotide sequence ID" value="NZ_JADQDQ010000002.1"/>
</dbReference>
<accession>A0ABS0IFD0</accession>
<dbReference type="Proteomes" id="UP000597617">
    <property type="component" value="Unassembled WGS sequence"/>
</dbReference>
<protein>
    <submittedName>
        <fullName evidence="10">DUF4982 domain-containing protein</fullName>
    </submittedName>
</protein>
<comment type="similarity">
    <text evidence="1">Belongs to the glycosyl hydrolase 2 family.</text>
</comment>
<dbReference type="InterPro" id="IPR013783">
    <property type="entry name" value="Ig-like_fold"/>
</dbReference>
<dbReference type="SUPFAM" id="SSF51445">
    <property type="entry name" value="(Trans)glycosidases"/>
    <property type="match status" value="1"/>
</dbReference>
<evidence type="ECO:0000313" key="10">
    <source>
        <dbReference type="EMBL" id="MBF9236633.1"/>
    </source>
</evidence>
<evidence type="ECO:0000256" key="3">
    <source>
        <dbReference type="ARBA" id="ARBA00023295"/>
    </source>
</evidence>
<keyword evidence="2" id="KW-0378">Hydrolase</keyword>
<keyword evidence="11" id="KW-1185">Reference proteome</keyword>
<comment type="caution">
    <text evidence="10">The sequence shown here is derived from an EMBL/GenBank/DDBJ whole genome shotgun (WGS) entry which is preliminary data.</text>
</comment>
<dbReference type="PANTHER" id="PTHR42732:SF1">
    <property type="entry name" value="BETA-MANNOSIDASE"/>
    <property type="match status" value="1"/>
</dbReference>
<evidence type="ECO:0000259" key="9">
    <source>
        <dbReference type="Pfam" id="PF18565"/>
    </source>
</evidence>
<evidence type="ECO:0000313" key="11">
    <source>
        <dbReference type="Proteomes" id="UP000597617"/>
    </source>
</evidence>
<dbReference type="InterPro" id="IPR023232">
    <property type="entry name" value="Glyco_hydro_2_AS"/>
</dbReference>
<dbReference type="Pfam" id="PF16355">
    <property type="entry name" value="DUF4982"/>
    <property type="match status" value="1"/>
</dbReference>
<keyword evidence="3" id="KW-0326">Glycosidase</keyword>
<dbReference type="PRINTS" id="PR00132">
    <property type="entry name" value="GLHYDRLASE2"/>
</dbReference>
<dbReference type="Pfam" id="PF02836">
    <property type="entry name" value="Glyco_hydro_2_C"/>
    <property type="match status" value="1"/>
</dbReference>
<dbReference type="PROSITE" id="PS00608">
    <property type="entry name" value="GLYCOSYL_HYDROL_F2_2"/>
    <property type="match status" value="1"/>
</dbReference>
<sequence>MKALLGVFILLLLFKTAPAQPAPGTPALLDAGWRFHRGGAQGAELPAFDDSAWRSVDLPHDWSIEDLPGTASPFSPDAPSQVSGGFTTGGTGWYRKQFALPASAAGQRVQLLFEGVYMNAEVWINGQSLGRHPYGYTSFWYDVTDHVKAGAANVVAVQVHNEGANSRWYSGSGIYRHVWLTTRAPLHVAQWGTYITTPEVTAQQAQVRAVTTVRNASTQAADITLVTRIRSPKGREVSATTSKQAVAAGAATDVAQVFTIRAPERWSVDQPNLYSAVTEVYQNQRLLDRVETTFGVRTVTMDAARGLLLNGQPLKLKGGCIHHDHGPLGAKSYDRAEERKVELLKASGYNALRCSHNPPAPALLAACDRLGMLVIDEAFDAWRVAKNPFDYHLYFDQWWQTDVASMVRRDRNHPSVIMWSLGNEIPERGTPAGAQTAKQLGDYIRGLDPTRPITAAVNGLNPDKDPFFAALDVAGYNYAAGGDHHQEAIYAKDHARLAQRVMYGAESYPLEAFGSWMDVVDHPYVLGDFVWTAVDYIGEASIGWLGYWQNQGFYPWNLAHCGDLDICGWKRPQSYYRDALWKSDQVSVFVQPPVPSFPLNKDKQEWSKWEWHDVLADWTWPGQENKPLKVDVYSSCERVELLLNGRSLGSQPTTRATRFQATWSVPYEAGVLQAVGYNGNKRVSTAELRSAAAPTQLKLTADRAALRATGQDLSYITVEVQDKQGVRNPKAEVPLQFALTGPGTIVGVGNANPRSTESYQRPQRTTWQGRCLVIVKTNPQAGKIMLRASAPGLPAAELTLAAE</sequence>
<dbReference type="InterPro" id="IPR051913">
    <property type="entry name" value="GH2_Domain-Containing"/>
</dbReference>
<dbReference type="Pfam" id="PF18565">
    <property type="entry name" value="Glyco_hydro2_C5"/>
    <property type="match status" value="1"/>
</dbReference>
<feature type="chain" id="PRO_5046975512" evidence="4">
    <location>
        <begin position="20"/>
        <end position="803"/>
    </location>
</feature>
<evidence type="ECO:0000256" key="2">
    <source>
        <dbReference type="ARBA" id="ARBA00022801"/>
    </source>
</evidence>
<feature type="domain" description="DUF4982" evidence="8">
    <location>
        <begin position="626"/>
        <end position="683"/>
    </location>
</feature>
<dbReference type="Pfam" id="PF00703">
    <property type="entry name" value="Glyco_hydro_2"/>
    <property type="match status" value="1"/>
</dbReference>
<dbReference type="InterPro" id="IPR006103">
    <property type="entry name" value="Glyco_hydro_2_cat"/>
</dbReference>
<keyword evidence="4" id="KW-0732">Signal</keyword>
<dbReference type="Gene3D" id="2.60.120.260">
    <property type="entry name" value="Galactose-binding domain-like"/>
    <property type="match status" value="1"/>
</dbReference>
<evidence type="ECO:0000256" key="4">
    <source>
        <dbReference type="SAM" id="SignalP"/>
    </source>
</evidence>
<reference evidence="10 11" key="1">
    <citation type="submission" date="2020-11" db="EMBL/GenBank/DDBJ databases">
        <authorList>
            <person name="Kim M.K."/>
        </authorList>
    </citation>
    <scope>NUCLEOTIDE SEQUENCE [LARGE SCALE GENOMIC DNA]</scope>
    <source>
        <strain evidence="10 11">BT683</strain>
    </source>
</reference>
<dbReference type="InterPro" id="IPR006101">
    <property type="entry name" value="Glyco_hydro_2"/>
</dbReference>
<gene>
    <name evidence="10" type="ORF">I2I05_04420</name>
</gene>
<feature type="domain" description="Glycoside hydrolase family 2 catalytic" evidence="6">
    <location>
        <begin position="307"/>
        <end position="459"/>
    </location>
</feature>
<organism evidence="10 11">
    <name type="scientific">Hymenobacter jeongseonensis</name>
    <dbReference type="NCBI Taxonomy" id="2791027"/>
    <lineage>
        <taxon>Bacteria</taxon>
        <taxon>Pseudomonadati</taxon>
        <taxon>Bacteroidota</taxon>
        <taxon>Cytophagia</taxon>
        <taxon>Cytophagales</taxon>
        <taxon>Hymenobacteraceae</taxon>
        <taxon>Hymenobacter</taxon>
    </lineage>
</organism>
<dbReference type="Gene3D" id="3.20.20.80">
    <property type="entry name" value="Glycosidases"/>
    <property type="match status" value="1"/>
</dbReference>
<dbReference type="InterPro" id="IPR032311">
    <property type="entry name" value="DUF4982"/>
</dbReference>
<dbReference type="EMBL" id="JADQDQ010000002">
    <property type="protein sequence ID" value="MBF9236633.1"/>
    <property type="molecule type" value="Genomic_DNA"/>
</dbReference>
<evidence type="ECO:0000259" key="8">
    <source>
        <dbReference type="Pfam" id="PF16355"/>
    </source>
</evidence>
<dbReference type="InterPro" id="IPR017853">
    <property type="entry name" value="GH"/>
</dbReference>
<feature type="domain" description="Glycosyl hydrolases family 2 sugar binding" evidence="7">
    <location>
        <begin position="87"/>
        <end position="182"/>
    </location>
</feature>
<dbReference type="SUPFAM" id="SSF49785">
    <property type="entry name" value="Galactose-binding domain-like"/>
    <property type="match status" value="1"/>
</dbReference>
<dbReference type="Pfam" id="PF02837">
    <property type="entry name" value="Glyco_hydro_2_N"/>
    <property type="match status" value="1"/>
</dbReference>
<dbReference type="InterPro" id="IPR006102">
    <property type="entry name" value="Ig-like_GH2"/>
</dbReference>
<dbReference type="InterPro" id="IPR040605">
    <property type="entry name" value="Glyco_hydro2_dom5"/>
</dbReference>
<evidence type="ECO:0000259" key="6">
    <source>
        <dbReference type="Pfam" id="PF02836"/>
    </source>
</evidence>
<dbReference type="SUPFAM" id="SSF49303">
    <property type="entry name" value="beta-Galactosidase/glucuronidase domain"/>
    <property type="match status" value="1"/>
</dbReference>
<feature type="domain" description="Glycoside hydrolase family 2 immunoglobulin-like beta-sandwich" evidence="5">
    <location>
        <begin position="195"/>
        <end position="297"/>
    </location>
</feature>
<dbReference type="Gene3D" id="2.60.40.10">
    <property type="entry name" value="Immunoglobulins"/>
    <property type="match status" value="3"/>
</dbReference>
<name>A0ABS0IFD0_9BACT</name>